<comment type="similarity">
    <text evidence="1">Belongs to the FAD-binding monooxygenase family.</text>
</comment>
<accession>A0ABQ9NG90</accession>
<comment type="caution">
    <text evidence="2">The sequence shown here is derived from an EMBL/GenBank/DDBJ whole genome shotgun (WGS) entry which is preliminary data.</text>
</comment>
<evidence type="ECO:0000313" key="3">
    <source>
        <dbReference type="Proteomes" id="UP001172684"/>
    </source>
</evidence>
<evidence type="ECO:0000256" key="1">
    <source>
        <dbReference type="ARBA" id="ARBA00010139"/>
    </source>
</evidence>
<dbReference type="EMBL" id="JAPDRL010000455">
    <property type="protein sequence ID" value="KAJ9652120.1"/>
    <property type="molecule type" value="Genomic_DNA"/>
</dbReference>
<organism evidence="2 3">
    <name type="scientific">Coniosporium apollinis</name>
    <dbReference type="NCBI Taxonomy" id="61459"/>
    <lineage>
        <taxon>Eukaryota</taxon>
        <taxon>Fungi</taxon>
        <taxon>Dikarya</taxon>
        <taxon>Ascomycota</taxon>
        <taxon>Pezizomycotina</taxon>
        <taxon>Dothideomycetes</taxon>
        <taxon>Dothideomycetes incertae sedis</taxon>
        <taxon>Coniosporium</taxon>
    </lineage>
</organism>
<dbReference type="PANTHER" id="PTHR42877">
    <property type="entry name" value="L-ORNITHINE N(5)-MONOOXYGENASE-RELATED"/>
    <property type="match status" value="1"/>
</dbReference>
<dbReference type="Proteomes" id="UP001172684">
    <property type="component" value="Unassembled WGS sequence"/>
</dbReference>
<name>A0ABQ9NG90_9PEZI</name>
<sequence length="81" mass="9363">NTVWADECRSWYKNGKESGQVTGVYPGSILHFKDCLENMGGEHFNIRYRSPNRFRFLGNGQSLWDKNGSGDLAYYMEHVKV</sequence>
<keyword evidence="3" id="KW-1185">Reference proteome</keyword>
<protein>
    <submittedName>
        <fullName evidence="2">Uncharacterized protein</fullName>
    </submittedName>
</protein>
<gene>
    <name evidence="2" type="ORF">H2201_009242</name>
</gene>
<feature type="non-terminal residue" evidence="2">
    <location>
        <position position="1"/>
    </location>
</feature>
<dbReference type="PANTHER" id="PTHR42877:SF11">
    <property type="entry name" value="MONOOXYGENASE, PUTATIVE (AFU_ORTHOLOGUE AFUA_6G13790)-RELATED"/>
    <property type="match status" value="1"/>
</dbReference>
<evidence type="ECO:0000313" key="2">
    <source>
        <dbReference type="EMBL" id="KAJ9652120.1"/>
    </source>
</evidence>
<proteinExistence type="inferred from homology"/>
<reference evidence="2" key="1">
    <citation type="submission" date="2022-10" db="EMBL/GenBank/DDBJ databases">
        <title>Culturing micro-colonial fungi from biological soil crusts in the Mojave desert and describing Neophaeococcomyces mojavensis, and introducing the new genera and species Taxawa tesnikishii.</title>
        <authorList>
            <person name="Kurbessoian T."/>
            <person name="Stajich J.E."/>
        </authorList>
    </citation>
    <scope>NUCLEOTIDE SEQUENCE</scope>
    <source>
        <strain evidence="2">TK_1</strain>
    </source>
</reference>
<dbReference type="InterPro" id="IPR051209">
    <property type="entry name" value="FAD-bind_Monooxygenase_sf"/>
</dbReference>